<dbReference type="PRINTS" id="PR00038">
    <property type="entry name" value="HTHLUXR"/>
</dbReference>
<feature type="domain" description="HTH luxR-type" evidence="4">
    <location>
        <begin position="8"/>
        <end position="73"/>
    </location>
</feature>
<reference evidence="5 6" key="1">
    <citation type="journal article" date="2017" name="Biochemistry">
        <title>Identification of the Biosynthetic Pathway for the Antibiotic Bicyclomycin.</title>
        <authorList>
            <person name="Patteson J."/>
            <person name="Cai W."/>
            <person name="Johnson R.A."/>
            <person name="Santa Maria K."/>
            <person name="Li B."/>
        </authorList>
    </citation>
    <scope>NUCLEOTIDE SEQUENCE [LARGE SCALE GENOMIC DNA]</scope>
    <source>
        <strain evidence="5 6">ATCC 21532</strain>
    </source>
</reference>
<dbReference type="AlphaFoldDB" id="A0A2G1XGY7"/>
<name>A0A2G1XGY7_STRCJ</name>
<dbReference type="Pfam" id="PF00196">
    <property type="entry name" value="GerE"/>
    <property type="match status" value="1"/>
</dbReference>
<keyword evidence="2" id="KW-0238">DNA-binding</keyword>
<dbReference type="GO" id="GO:0003677">
    <property type="term" value="F:DNA binding"/>
    <property type="evidence" value="ECO:0007669"/>
    <property type="project" value="UniProtKB-KW"/>
</dbReference>
<dbReference type="GO" id="GO:0006355">
    <property type="term" value="P:regulation of DNA-templated transcription"/>
    <property type="evidence" value="ECO:0007669"/>
    <property type="project" value="InterPro"/>
</dbReference>
<evidence type="ECO:0000256" key="2">
    <source>
        <dbReference type="ARBA" id="ARBA00023125"/>
    </source>
</evidence>
<organism evidence="5 6">
    <name type="scientific">Streptomyces cinnamoneus</name>
    <name type="common">Streptoverticillium cinnamoneum</name>
    <dbReference type="NCBI Taxonomy" id="53446"/>
    <lineage>
        <taxon>Bacteria</taxon>
        <taxon>Bacillati</taxon>
        <taxon>Actinomycetota</taxon>
        <taxon>Actinomycetes</taxon>
        <taxon>Kitasatosporales</taxon>
        <taxon>Streptomycetaceae</taxon>
        <taxon>Streptomyces</taxon>
        <taxon>Streptomyces cinnamoneus group</taxon>
    </lineage>
</organism>
<dbReference type="SMART" id="SM00421">
    <property type="entry name" value="HTH_LUXR"/>
    <property type="match status" value="1"/>
</dbReference>
<keyword evidence="6" id="KW-1185">Reference proteome</keyword>
<dbReference type="InterPro" id="IPR036388">
    <property type="entry name" value="WH-like_DNA-bd_sf"/>
</dbReference>
<evidence type="ECO:0000256" key="1">
    <source>
        <dbReference type="ARBA" id="ARBA00023015"/>
    </source>
</evidence>
<dbReference type="CDD" id="cd06170">
    <property type="entry name" value="LuxR_C_like"/>
    <property type="match status" value="1"/>
</dbReference>
<protein>
    <recommendedName>
        <fullName evidence="4">HTH luxR-type domain-containing protein</fullName>
    </recommendedName>
</protein>
<evidence type="ECO:0000259" key="4">
    <source>
        <dbReference type="PROSITE" id="PS50043"/>
    </source>
</evidence>
<dbReference type="OrthoDB" id="3178272at2"/>
<dbReference type="PANTHER" id="PTHR44688:SF16">
    <property type="entry name" value="DNA-BINDING TRANSCRIPTIONAL ACTIVATOR DEVR_DOSR"/>
    <property type="match status" value="1"/>
</dbReference>
<gene>
    <name evidence="5" type="ORF">BLA24_21135</name>
</gene>
<dbReference type="PROSITE" id="PS50043">
    <property type="entry name" value="HTH_LUXR_2"/>
    <property type="match status" value="1"/>
</dbReference>
<comment type="caution">
    <text evidence="5">The sequence shown here is derived from an EMBL/GenBank/DDBJ whole genome shotgun (WGS) entry which is preliminary data.</text>
</comment>
<evidence type="ECO:0000313" key="5">
    <source>
        <dbReference type="EMBL" id="PHQ50399.1"/>
    </source>
</evidence>
<keyword evidence="1" id="KW-0805">Transcription regulation</keyword>
<dbReference type="PANTHER" id="PTHR44688">
    <property type="entry name" value="DNA-BINDING TRANSCRIPTIONAL ACTIVATOR DEVR_DOSR"/>
    <property type="match status" value="1"/>
</dbReference>
<dbReference type="EMBL" id="NHZO01000151">
    <property type="protein sequence ID" value="PHQ50399.1"/>
    <property type="molecule type" value="Genomic_DNA"/>
</dbReference>
<keyword evidence="3" id="KW-0804">Transcription</keyword>
<dbReference type="InterPro" id="IPR000792">
    <property type="entry name" value="Tscrpt_reg_LuxR_C"/>
</dbReference>
<dbReference type="Proteomes" id="UP000222531">
    <property type="component" value="Unassembled WGS sequence"/>
</dbReference>
<proteinExistence type="predicted"/>
<dbReference type="Gene3D" id="1.10.10.10">
    <property type="entry name" value="Winged helix-like DNA-binding domain superfamily/Winged helix DNA-binding domain"/>
    <property type="match status" value="1"/>
</dbReference>
<dbReference type="SUPFAM" id="SSF46894">
    <property type="entry name" value="C-terminal effector domain of the bipartite response regulators"/>
    <property type="match status" value="1"/>
</dbReference>
<dbReference type="InterPro" id="IPR016032">
    <property type="entry name" value="Sig_transdc_resp-reg_C-effctor"/>
</dbReference>
<evidence type="ECO:0000313" key="6">
    <source>
        <dbReference type="Proteomes" id="UP000222531"/>
    </source>
</evidence>
<sequence length="76" mass="8185">MTPALPAGRLTGHGLTPRELTVLGLLAEGLTAEAIGRRLAISPHTVNRHLEKVYRKLGTNNRVRTVLLARQAGLVP</sequence>
<accession>A0A2G1XGY7</accession>
<evidence type="ECO:0000256" key="3">
    <source>
        <dbReference type="ARBA" id="ARBA00023163"/>
    </source>
</evidence>